<dbReference type="InterPro" id="IPR010982">
    <property type="entry name" value="Lambda_DNA-bd_dom_sf"/>
</dbReference>
<dbReference type="Pfam" id="PF13560">
    <property type="entry name" value="HTH_31"/>
    <property type="match status" value="1"/>
</dbReference>
<comment type="caution">
    <text evidence="4">The sequence shown here is derived from an EMBL/GenBank/DDBJ whole genome shotgun (WGS) entry which is preliminary data.</text>
</comment>
<accession>A0A7W0IDG5</accession>
<dbReference type="EMBL" id="JACEHE010000054">
    <property type="protein sequence ID" value="MBA2951785.1"/>
    <property type="molecule type" value="Genomic_DNA"/>
</dbReference>
<name>A0A7W0IDG5_9ACTN</name>
<dbReference type="PANTHER" id="PTHR47691:SF3">
    <property type="entry name" value="HTH-TYPE TRANSCRIPTIONAL REGULATOR RV0890C-RELATED"/>
    <property type="match status" value="1"/>
</dbReference>
<sequence>MFGEKPFGVVLRGLRQQGRLTIEELAEASGVSVRAIGDMERGRSRVPQRRTVMALADGLGLADAEREALLAAARAGRPAGAVAIVTGQAPRQLPPDLATFRGRTEALASVDGLTSQVAGQGGHVVVSAIGGMAGVGKTTLAVHWAHQVADRFPDGQLYVNLRGFEDTGRPLDPGEALGGFLRALGVPSSDVPRGTAERSALFRAHTTSRRLIVVLDNARNEEQVRPLLPASAGCLTIITSRSRLSGLAVAEGASLVTLDVWTRQEALAGLAARIGEERCRAEPEAAAELVELCGFLPLAVAIVGAQLSASPEVPLRLGVRELREARPRLDALSADDPQVDVRAVFSWSYRALTPSTARFFRYLALHPGPSMSTEAAASLAGADLAAARRQVRALTSVNLLSRDADGRYVLHDLVRAYGTELVEREGDDRLGAERRLMDYLCHNAFTASRVLDTQPNDDLPGSSGEGVIRVAVDSREEALEWFRREEPTVAAAMRALDDPQLLRYRMNLTRDWVGYYSVMGRWADEIATKRIGLEAALVLDDPTAIARNSQNLARALAAMGRVDEAEEQVALMLELLPRLGSAEQAITERSIGFVRGRQGRHSEALHHARRALAIYRRLGNRGGVARVLKAIGWYLTLLGDHRQAIAMCEEALPILRETGNRRSEAATWDSIGYARQRLGQLEAAIADYQRSLRLYEEAFDAYNQADVLDHIASAHLERGDGAQARASWARAAELLTTIGDPRAEEMRARATEAEARSSC</sequence>
<organism evidence="4 5">
    <name type="scientific">Streptomyces himalayensis subsp. himalayensis</name>
    <dbReference type="NCBI Taxonomy" id="2756131"/>
    <lineage>
        <taxon>Bacteria</taxon>
        <taxon>Bacillati</taxon>
        <taxon>Actinomycetota</taxon>
        <taxon>Actinomycetes</taxon>
        <taxon>Kitasatosporales</taxon>
        <taxon>Streptomycetaceae</taxon>
        <taxon>Streptomyces</taxon>
        <taxon>Streptomyces himalayensis</taxon>
    </lineage>
</organism>
<dbReference type="GO" id="GO:0003677">
    <property type="term" value="F:DNA binding"/>
    <property type="evidence" value="ECO:0007669"/>
    <property type="project" value="InterPro"/>
</dbReference>
<dbReference type="Gene3D" id="3.40.50.300">
    <property type="entry name" value="P-loop containing nucleotide triphosphate hydrolases"/>
    <property type="match status" value="1"/>
</dbReference>
<dbReference type="PRINTS" id="PR00364">
    <property type="entry name" value="DISEASERSIST"/>
</dbReference>
<dbReference type="SMART" id="SM00028">
    <property type="entry name" value="TPR"/>
    <property type="match status" value="5"/>
</dbReference>
<dbReference type="SUPFAM" id="SSF48452">
    <property type="entry name" value="TPR-like"/>
    <property type="match status" value="1"/>
</dbReference>
<dbReference type="CDD" id="cd00093">
    <property type="entry name" value="HTH_XRE"/>
    <property type="match status" value="1"/>
</dbReference>
<evidence type="ECO:0000256" key="1">
    <source>
        <dbReference type="PROSITE-ProRule" id="PRU00339"/>
    </source>
</evidence>
<dbReference type="SUPFAM" id="SSF47413">
    <property type="entry name" value="lambda repressor-like DNA-binding domains"/>
    <property type="match status" value="1"/>
</dbReference>
<reference evidence="4 5" key="1">
    <citation type="submission" date="2020-07" db="EMBL/GenBank/DDBJ databases">
        <title>Streptomyces isolated from Indian soil.</title>
        <authorList>
            <person name="Mandal S."/>
            <person name="Maiti P.K."/>
        </authorList>
    </citation>
    <scope>NUCLEOTIDE SEQUENCE [LARGE SCALE GENOMIC DNA]</scope>
    <source>
        <strain evidence="4 5">PSKA28</strain>
    </source>
</reference>
<dbReference type="Gene3D" id="1.25.40.10">
    <property type="entry name" value="Tetratricopeptide repeat domain"/>
    <property type="match status" value="1"/>
</dbReference>
<dbReference type="Pfam" id="PF13181">
    <property type="entry name" value="TPR_8"/>
    <property type="match status" value="1"/>
</dbReference>
<evidence type="ECO:0000256" key="2">
    <source>
        <dbReference type="SAM" id="Coils"/>
    </source>
</evidence>
<evidence type="ECO:0000313" key="4">
    <source>
        <dbReference type="EMBL" id="MBA2951785.1"/>
    </source>
</evidence>
<dbReference type="GO" id="GO:0043531">
    <property type="term" value="F:ADP binding"/>
    <property type="evidence" value="ECO:0007669"/>
    <property type="project" value="InterPro"/>
</dbReference>
<feature type="repeat" description="TPR" evidence="1">
    <location>
        <begin position="665"/>
        <end position="698"/>
    </location>
</feature>
<keyword evidence="1" id="KW-0802">TPR repeat</keyword>
<dbReference type="PANTHER" id="PTHR47691">
    <property type="entry name" value="REGULATOR-RELATED"/>
    <property type="match status" value="1"/>
</dbReference>
<dbReference type="InterPro" id="IPR001387">
    <property type="entry name" value="Cro/C1-type_HTH"/>
</dbReference>
<dbReference type="RefSeq" id="WP_181662694.1">
    <property type="nucleotide sequence ID" value="NZ_JACEHE010000054.1"/>
</dbReference>
<dbReference type="Gene3D" id="1.10.260.40">
    <property type="entry name" value="lambda repressor-like DNA-binding domains"/>
    <property type="match status" value="1"/>
</dbReference>
<dbReference type="InterPro" id="IPR036390">
    <property type="entry name" value="WH_DNA-bd_sf"/>
</dbReference>
<dbReference type="SUPFAM" id="SSF46785">
    <property type="entry name" value="Winged helix' DNA-binding domain"/>
    <property type="match status" value="1"/>
</dbReference>
<feature type="coiled-coil region" evidence="2">
    <location>
        <begin position="678"/>
        <end position="705"/>
    </location>
</feature>
<proteinExistence type="predicted"/>
<keyword evidence="2" id="KW-0175">Coiled coil</keyword>
<evidence type="ECO:0000259" key="3">
    <source>
        <dbReference type="PROSITE" id="PS50943"/>
    </source>
</evidence>
<dbReference type="InterPro" id="IPR011990">
    <property type="entry name" value="TPR-like_helical_dom_sf"/>
</dbReference>
<feature type="domain" description="HTH cro/C1-type" evidence="3">
    <location>
        <begin position="11"/>
        <end position="66"/>
    </location>
</feature>
<dbReference type="PROSITE" id="PS50943">
    <property type="entry name" value="HTH_CROC1"/>
    <property type="match status" value="1"/>
</dbReference>
<dbReference type="Proteomes" id="UP000545761">
    <property type="component" value="Unassembled WGS sequence"/>
</dbReference>
<protein>
    <submittedName>
        <fullName evidence="4">Tetratricopeptide repeat protein</fullName>
    </submittedName>
</protein>
<dbReference type="AlphaFoldDB" id="A0A7W0IDG5"/>
<dbReference type="Pfam" id="PF13424">
    <property type="entry name" value="TPR_12"/>
    <property type="match status" value="1"/>
</dbReference>
<dbReference type="SMART" id="SM00530">
    <property type="entry name" value="HTH_XRE"/>
    <property type="match status" value="1"/>
</dbReference>
<dbReference type="SUPFAM" id="SSF52540">
    <property type="entry name" value="P-loop containing nucleoside triphosphate hydrolases"/>
    <property type="match status" value="1"/>
</dbReference>
<evidence type="ECO:0000313" key="5">
    <source>
        <dbReference type="Proteomes" id="UP000545761"/>
    </source>
</evidence>
<dbReference type="InterPro" id="IPR019734">
    <property type="entry name" value="TPR_rpt"/>
</dbReference>
<gene>
    <name evidence="4" type="ORF">H1D24_40030</name>
</gene>
<dbReference type="PROSITE" id="PS50005">
    <property type="entry name" value="TPR"/>
    <property type="match status" value="1"/>
</dbReference>
<dbReference type="InterPro" id="IPR027417">
    <property type="entry name" value="P-loop_NTPase"/>
</dbReference>